<protein>
    <submittedName>
        <fullName evidence="1">Uncharacterized protein</fullName>
    </submittedName>
</protein>
<accession>A0ABT7UVC5</accession>
<reference evidence="1 2" key="2">
    <citation type="submission" date="2023-06" db="EMBL/GenBank/DDBJ databases">
        <authorList>
            <person name="Zeman M."/>
            <person name="Kubasova T."/>
            <person name="Jahodarova E."/>
            <person name="Nykrynova M."/>
            <person name="Rychlik I."/>
        </authorList>
    </citation>
    <scope>NUCLEOTIDE SEQUENCE [LARGE SCALE GENOMIC DNA]</scope>
    <source>
        <strain evidence="1 2">161_Gplus</strain>
    </source>
</reference>
<organism evidence="1 2">
    <name type="scientific">Limosilactobacillus pontis</name>
    <dbReference type="NCBI Taxonomy" id="35787"/>
    <lineage>
        <taxon>Bacteria</taxon>
        <taxon>Bacillati</taxon>
        <taxon>Bacillota</taxon>
        <taxon>Bacilli</taxon>
        <taxon>Lactobacillales</taxon>
        <taxon>Lactobacillaceae</taxon>
        <taxon>Limosilactobacillus</taxon>
    </lineage>
</organism>
<evidence type="ECO:0000313" key="2">
    <source>
        <dbReference type="Proteomes" id="UP001529343"/>
    </source>
</evidence>
<dbReference type="EMBL" id="JAUDDW010000001">
    <property type="protein sequence ID" value="MDM8265648.1"/>
    <property type="molecule type" value="Genomic_DNA"/>
</dbReference>
<proteinExistence type="predicted"/>
<gene>
    <name evidence="1" type="ORF">QUW44_00465</name>
</gene>
<comment type="caution">
    <text evidence="1">The sequence shown here is derived from an EMBL/GenBank/DDBJ whole genome shotgun (WGS) entry which is preliminary data.</text>
</comment>
<name>A0ABT7UVC5_9LACO</name>
<dbReference type="RefSeq" id="WP_289585587.1">
    <property type="nucleotide sequence ID" value="NZ_JAUDDW010000001.1"/>
</dbReference>
<dbReference type="Proteomes" id="UP001529343">
    <property type="component" value="Unassembled WGS sequence"/>
</dbReference>
<reference evidence="2" key="1">
    <citation type="submission" date="2023-06" db="EMBL/GenBank/DDBJ databases">
        <title>Identification and characterization of horizontal gene transfer across gut microbiota members of farm animals based on homology search.</title>
        <authorList>
            <person name="Zeman M."/>
            <person name="Kubasova T."/>
            <person name="Jahodarova E."/>
            <person name="Nykrynova M."/>
            <person name="Rychlik I."/>
        </authorList>
    </citation>
    <scope>NUCLEOTIDE SEQUENCE [LARGE SCALE GENOMIC DNA]</scope>
    <source>
        <strain evidence="2">161_Gplus</strain>
    </source>
</reference>
<sequence>MTIKYQDLAKHFLFGGPVRYHNKRCHVVAMNDLLHTVKLEHNGEIIPKSIKPEEVEKYDETEVSKQKGAADDQV</sequence>
<keyword evidence="2" id="KW-1185">Reference proteome</keyword>
<evidence type="ECO:0000313" key="1">
    <source>
        <dbReference type="EMBL" id="MDM8265648.1"/>
    </source>
</evidence>